<feature type="domain" description="Cytidylate kinase" evidence="9">
    <location>
        <begin position="8"/>
        <end position="224"/>
    </location>
</feature>
<comment type="catalytic activity">
    <reaction evidence="6 8">
        <text>dCMP + ATP = dCDP + ADP</text>
        <dbReference type="Rhea" id="RHEA:25094"/>
        <dbReference type="ChEBI" id="CHEBI:30616"/>
        <dbReference type="ChEBI" id="CHEBI:57566"/>
        <dbReference type="ChEBI" id="CHEBI:58593"/>
        <dbReference type="ChEBI" id="CHEBI:456216"/>
        <dbReference type="EC" id="2.7.4.25"/>
    </reaction>
</comment>
<dbReference type="Pfam" id="PF02224">
    <property type="entry name" value="Cytidylate_kin"/>
    <property type="match status" value="1"/>
</dbReference>
<dbReference type="InterPro" id="IPR003136">
    <property type="entry name" value="Cytidylate_kin"/>
</dbReference>
<evidence type="ECO:0000256" key="4">
    <source>
        <dbReference type="ARBA" id="ARBA00022777"/>
    </source>
</evidence>
<dbReference type="GO" id="GO:0006220">
    <property type="term" value="P:pyrimidine nucleotide metabolic process"/>
    <property type="evidence" value="ECO:0007669"/>
    <property type="project" value="UniProtKB-UniRule"/>
</dbReference>
<sequence length="230" mass="25712">MKERPRVITIDGPAGSGKTTVARMLARHLGYGLLESGTLYRALTWLLVTQDPEALSGGDPSRMLRSIQEHLPRFSFELGSEGLRISFGSRRLQEELRLPEVERRVSAVAAIPEVRNLVNDILKRLAGKGPVVAEGRDMGSVVFPEAPYKFFLSASPEVRARRRYLEWRAKGISVSEEEVLRDIKARDERDSSRSTAPLSIPEGARVIDTSQLSPQEVLRVILRELFSSHP</sequence>
<evidence type="ECO:0000256" key="3">
    <source>
        <dbReference type="ARBA" id="ARBA00022741"/>
    </source>
</evidence>
<dbReference type="EMBL" id="DRMH01000136">
    <property type="protein sequence ID" value="HFC98734.1"/>
    <property type="molecule type" value="Genomic_DNA"/>
</dbReference>
<dbReference type="InterPro" id="IPR027417">
    <property type="entry name" value="P-loop_NTPase"/>
</dbReference>
<keyword evidence="8" id="KW-0963">Cytoplasm</keyword>
<reference evidence="10" key="1">
    <citation type="journal article" date="2020" name="mSystems">
        <title>Genome- and Community-Level Interaction Insights into Carbon Utilization and Element Cycling Functions of Hydrothermarchaeota in Hydrothermal Sediment.</title>
        <authorList>
            <person name="Zhou Z."/>
            <person name="Liu Y."/>
            <person name="Xu W."/>
            <person name="Pan J."/>
            <person name="Luo Z.H."/>
            <person name="Li M."/>
        </authorList>
    </citation>
    <scope>NUCLEOTIDE SEQUENCE [LARGE SCALE GENOMIC DNA]</scope>
    <source>
        <strain evidence="10">HyVt-483</strain>
    </source>
</reference>
<proteinExistence type="inferred from homology"/>
<evidence type="ECO:0000313" key="10">
    <source>
        <dbReference type="EMBL" id="HFC98734.1"/>
    </source>
</evidence>
<protein>
    <recommendedName>
        <fullName evidence="8">Cytidylate kinase</fullName>
        <shortName evidence="8">CK</shortName>
        <ecNumber evidence="8">2.7.4.25</ecNumber>
    </recommendedName>
    <alternativeName>
        <fullName evidence="8">Cytidine monophosphate kinase</fullName>
        <shortName evidence="8">CMP kinase</shortName>
    </alternativeName>
</protein>
<dbReference type="GO" id="GO:0036431">
    <property type="term" value="F:dCMP kinase activity"/>
    <property type="evidence" value="ECO:0007669"/>
    <property type="project" value="InterPro"/>
</dbReference>
<keyword evidence="5 8" id="KW-0067">ATP-binding</keyword>
<evidence type="ECO:0000256" key="6">
    <source>
        <dbReference type="ARBA" id="ARBA00047615"/>
    </source>
</evidence>
<evidence type="ECO:0000256" key="7">
    <source>
        <dbReference type="ARBA" id="ARBA00048478"/>
    </source>
</evidence>
<keyword evidence="4 8" id="KW-0418">Kinase</keyword>
<dbReference type="HAMAP" id="MF_00238">
    <property type="entry name" value="Cytidyl_kinase_type1"/>
    <property type="match status" value="1"/>
</dbReference>
<dbReference type="Gene3D" id="3.40.50.300">
    <property type="entry name" value="P-loop containing nucleotide triphosphate hydrolases"/>
    <property type="match status" value="1"/>
</dbReference>
<feature type="binding site" evidence="8">
    <location>
        <begin position="12"/>
        <end position="20"/>
    </location>
    <ligand>
        <name>ATP</name>
        <dbReference type="ChEBI" id="CHEBI:30616"/>
    </ligand>
</feature>
<evidence type="ECO:0000256" key="1">
    <source>
        <dbReference type="ARBA" id="ARBA00009427"/>
    </source>
</evidence>
<dbReference type="SUPFAM" id="SSF52540">
    <property type="entry name" value="P-loop containing nucleoside triphosphate hydrolases"/>
    <property type="match status" value="1"/>
</dbReference>
<keyword evidence="3 8" id="KW-0547">Nucleotide-binding</keyword>
<dbReference type="NCBIfam" id="TIGR00017">
    <property type="entry name" value="cmk"/>
    <property type="match status" value="1"/>
</dbReference>
<dbReference type="GO" id="GO:0005737">
    <property type="term" value="C:cytoplasm"/>
    <property type="evidence" value="ECO:0007669"/>
    <property type="project" value="UniProtKB-SubCell"/>
</dbReference>
<comment type="catalytic activity">
    <reaction evidence="7 8">
        <text>CMP + ATP = CDP + ADP</text>
        <dbReference type="Rhea" id="RHEA:11600"/>
        <dbReference type="ChEBI" id="CHEBI:30616"/>
        <dbReference type="ChEBI" id="CHEBI:58069"/>
        <dbReference type="ChEBI" id="CHEBI:60377"/>
        <dbReference type="ChEBI" id="CHEBI:456216"/>
        <dbReference type="EC" id="2.7.4.25"/>
    </reaction>
</comment>
<comment type="caution">
    <text evidence="10">The sequence shown here is derived from an EMBL/GenBank/DDBJ whole genome shotgun (WGS) entry which is preliminary data.</text>
</comment>
<comment type="similarity">
    <text evidence="1 8">Belongs to the cytidylate kinase family. Type 1 subfamily.</text>
</comment>
<organism evidence="10">
    <name type="scientific">Thermosulfurimonas dismutans</name>
    <dbReference type="NCBI Taxonomy" id="999894"/>
    <lineage>
        <taxon>Bacteria</taxon>
        <taxon>Pseudomonadati</taxon>
        <taxon>Thermodesulfobacteriota</taxon>
        <taxon>Thermodesulfobacteria</taxon>
        <taxon>Thermodesulfobacteriales</taxon>
        <taxon>Thermodesulfobacteriaceae</taxon>
        <taxon>Thermosulfurimonas</taxon>
    </lineage>
</organism>
<gene>
    <name evidence="8 10" type="primary">cmk</name>
    <name evidence="10" type="ORF">ENJ40_09835</name>
</gene>
<dbReference type="GO" id="GO:0005524">
    <property type="term" value="F:ATP binding"/>
    <property type="evidence" value="ECO:0007669"/>
    <property type="project" value="UniProtKB-UniRule"/>
</dbReference>
<comment type="subcellular location">
    <subcellularLocation>
        <location evidence="8">Cytoplasm</location>
    </subcellularLocation>
</comment>
<evidence type="ECO:0000256" key="5">
    <source>
        <dbReference type="ARBA" id="ARBA00022840"/>
    </source>
</evidence>
<evidence type="ECO:0000256" key="2">
    <source>
        <dbReference type="ARBA" id="ARBA00022679"/>
    </source>
</evidence>
<dbReference type="AlphaFoldDB" id="A0A7C3CTN9"/>
<dbReference type="CDD" id="cd02020">
    <property type="entry name" value="CMPK"/>
    <property type="match status" value="1"/>
</dbReference>
<dbReference type="InterPro" id="IPR011994">
    <property type="entry name" value="Cytidylate_kinase_dom"/>
</dbReference>
<keyword evidence="2 8" id="KW-0808">Transferase</keyword>
<evidence type="ECO:0000256" key="8">
    <source>
        <dbReference type="HAMAP-Rule" id="MF_00238"/>
    </source>
</evidence>
<name>A0A7C3CTN9_9BACT</name>
<evidence type="ECO:0000259" key="9">
    <source>
        <dbReference type="Pfam" id="PF02224"/>
    </source>
</evidence>
<dbReference type="EC" id="2.7.4.25" evidence="8"/>
<accession>A0A7C3CTN9</accession>
<dbReference type="Proteomes" id="UP000886043">
    <property type="component" value="Unassembled WGS sequence"/>
</dbReference>